<feature type="region of interest" description="Disordered" evidence="1">
    <location>
        <begin position="1"/>
        <end position="128"/>
    </location>
</feature>
<dbReference type="AlphaFoldDB" id="A0A6S7H3V5"/>
<reference evidence="2" key="1">
    <citation type="submission" date="2020-04" db="EMBL/GenBank/DDBJ databases">
        <authorList>
            <person name="Alioto T."/>
            <person name="Alioto T."/>
            <person name="Gomez Garrido J."/>
        </authorList>
    </citation>
    <scope>NUCLEOTIDE SEQUENCE</scope>
    <source>
        <strain evidence="2">A484AB</strain>
    </source>
</reference>
<feature type="compositionally biased region" description="Basic and acidic residues" evidence="1">
    <location>
        <begin position="40"/>
        <end position="110"/>
    </location>
</feature>
<dbReference type="EMBL" id="CACRXK020003115">
    <property type="protein sequence ID" value="CAB3997502.1"/>
    <property type="molecule type" value="Genomic_DNA"/>
</dbReference>
<name>A0A6S7H3V5_PARCT</name>
<sequence>MSDNKPSSKRKKSGAEFRKAKKARQHENKQLGSFMLKYFQTKDRKRENNGKNVQEKFGECGEIEQVSRVDLPETEKEEQGKEEQGEEDPKIEVNQEFGKDRDVEETLQEKDTEDSVEEPSHCQEKHPKTREFLSNPNIIVDEVSGTLDPASLVGLKLSTEEKEKLIKMEPCQPSQQILKLRMKQFGERSGYCSQQIFFHDNDTRWKWISYSLSTDSLFCMPCLLFTNALSRGELAHTNQGNAFTFAGFSNWKKQHSVVKNHKMSAAHANAKVAEVLFLQEKTIASCLEHQEHDEATRRKVEVTGNQNIMT</sequence>
<feature type="compositionally biased region" description="Basic and acidic residues" evidence="1">
    <location>
        <begin position="118"/>
        <end position="128"/>
    </location>
</feature>
<evidence type="ECO:0000313" key="2">
    <source>
        <dbReference type="EMBL" id="CAB3997502.1"/>
    </source>
</evidence>
<comment type="caution">
    <text evidence="2">The sequence shown here is derived from an EMBL/GenBank/DDBJ whole genome shotgun (WGS) entry which is preliminary data.</text>
</comment>
<gene>
    <name evidence="2" type="ORF">PACLA_8A030386</name>
</gene>
<evidence type="ECO:0000313" key="3">
    <source>
        <dbReference type="Proteomes" id="UP001152795"/>
    </source>
</evidence>
<dbReference type="OrthoDB" id="6629789at2759"/>
<keyword evidence="3" id="KW-1185">Reference proteome</keyword>
<proteinExistence type="predicted"/>
<organism evidence="2 3">
    <name type="scientific">Paramuricea clavata</name>
    <name type="common">Red gorgonian</name>
    <name type="synonym">Violescent sea-whip</name>
    <dbReference type="NCBI Taxonomy" id="317549"/>
    <lineage>
        <taxon>Eukaryota</taxon>
        <taxon>Metazoa</taxon>
        <taxon>Cnidaria</taxon>
        <taxon>Anthozoa</taxon>
        <taxon>Octocorallia</taxon>
        <taxon>Malacalcyonacea</taxon>
        <taxon>Plexauridae</taxon>
        <taxon>Paramuricea</taxon>
    </lineage>
</organism>
<evidence type="ECO:0000256" key="1">
    <source>
        <dbReference type="SAM" id="MobiDB-lite"/>
    </source>
</evidence>
<protein>
    <submittedName>
        <fullName evidence="2">Uncharacterized protein</fullName>
    </submittedName>
</protein>
<accession>A0A6S7H3V5</accession>
<dbReference type="Proteomes" id="UP001152795">
    <property type="component" value="Unassembled WGS sequence"/>
</dbReference>